<dbReference type="InterPro" id="IPR002885">
    <property type="entry name" value="PPR_rpt"/>
</dbReference>
<dbReference type="Pfam" id="PF13812">
    <property type="entry name" value="PPR_3"/>
    <property type="match status" value="1"/>
</dbReference>
<reference evidence="3" key="2">
    <citation type="submission" date="2023-01" db="EMBL/GenBank/DDBJ databases">
        <authorList>
            <person name="Petersen C."/>
        </authorList>
    </citation>
    <scope>NUCLEOTIDE SEQUENCE</scope>
    <source>
        <strain evidence="3">IBT 17514</strain>
    </source>
</reference>
<feature type="region of interest" description="Disordered" evidence="2">
    <location>
        <begin position="377"/>
        <end position="410"/>
    </location>
</feature>
<sequence>MAGPGCIWSRALRSRLLQQQLARSARQTKLSTTLAAQRSYLSTYTDEPREDFRGPRHPRDPRPDFNPGFKRMRRPNRHNQNADRNNSEGAIFSRGFGHKGDDELLMEIAQQKTRATNQKHVRLEMAWLEDPLLLAQRVSSALAAGDPGMAASLAREALRQHPGSKYTVAWNRIMHYCMDRGHPKPALRFFNDMKKRAGKPNPQTFTILLAGLRNAPATPGFNIVRTAEHIYNSISASNSEVDLDIIHTNAMLSVCQYHNDIESLWRIAGNLSEQGSGAPNMMTYTVILGALQFSAREDISKMEATDIDKIFARKSQLMTDAKRIWADILHRWKTDDILPDNRVIGSMAGVLMDGAREQDYYDVFALYNQTMGIPILARPPSQRSKEKPSTRWEIKQRRTTWEAPQEENVPFVDENNRAIKLDKDGRIPKGTPENENSRIEDDEEEENLDAIFDALPTGSVPELRPDSKDLTLIIDACLSMSQGLGPGSQYWNHLTLEDTPHRIQPDSAATMHYLRLLRVSRASKISIRVIRDQMIPSGMVDGKAFHIALTACRRDNRNQSCLVHGNELMDLMNEHLILPDPRALLSYVELVKRLAGLPNILMYLKGLEIDEKKKTRNMLSLGKTLLVKLHVLAMATIRPHVAKINEAVENGRPAPMGRWTRSHEKPLSGDLIINILPHIRLMIDEILKKEYSNFMTKAERQALQADSVMLRQYSDLAVIKKLSGQSIFPTKEQRTAYRNAHMDPELLSEVEVKEEISEPVKPEEMTPGAQKTEPVVPEQVKPEAVMPEAQIPEQGKPEEKEASPSQSKSDS</sequence>
<accession>A0AAD6HNP5</accession>
<dbReference type="AlphaFoldDB" id="A0AAD6HNP5"/>
<feature type="repeat" description="PPR" evidence="1">
    <location>
        <begin position="166"/>
        <end position="200"/>
    </location>
</feature>
<feature type="compositionally biased region" description="Basic and acidic residues" evidence="2">
    <location>
        <begin position="383"/>
        <end position="400"/>
    </location>
</feature>
<dbReference type="PROSITE" id="PS51375">
    <property type="entry name" value="PPR"/>
    <property type="match status" value="1"/>
</dbReference>
<feature type="region of interest" description="Disordered" evidence="2">
    <location>
        <begin position="756"/>
        <end position="811"/>
    </location>
</feature>
<dbReference type="EMBL" id="JAQJAN010000006">
    <property type="protein sequence ID" value="KAJ5727726.1"/>
    <property type="molecule type" value="Genomic_DNA"/>
</dbReference>
<name>A0AAD6HNP5_9EURO</name>
<dbReference type="Pfam" id="PF13041">
    <property type="entry name" value="PPR_2"/>
    <property type="match status" value="1"/>
</dbReference>
<proteinExistence type="predicted"/>
<dbReference type="Proteomes" id="UP001215712">
    <property type="component" value="Unassembled WGS sequence"/>
</dbReference>
<feature type="compositionally biased region" description="Polar residues" evidence="2">
    <location>
        <begin position="78"/>
        <end position="88"/>
    </location>
</feature>
<dbReference type="Gene3D" id="1.25.40.10">
    <property type="entry name" value="Tetratricopeptide repeat domain"/>
    <property type="match status" value="1"/>
</dbReference>
<feature type="compositionally biased region" description="Basic and acidic residues" evidence="2">
    <location>
        <begin position="46"/>
        <end position="63"/>
    </location>
</feature>
<comment type="caution">
    <text evidence="3">The sequence shown here is derived from an EMBL/GenBank/DDBJ whole genome shotgun (WGS) entry which is preliminary data.</text>
</comment>
<organism evidence="3 4">
    <name type="scientific">Penicillium malachiteum</name>
    <dbReference type="NCBI Taxonomy" id="1324776"/>
    <lineage>
        <taxon>Eukaryota</taxon>
        <taxon>Fungi</taxon>
        <taxon>Dikarya</taxon>
        <taxon>Ascomycota</taxon>
        <taxon>Pezizomycotina</taxon>
        <taxon>Eurotiomycetes</taxon>
        <taxon>Eurotiomycetidae</taxon>
        <taxon>Eurotiales</taxon>
        <taxon>Aspergillaceae</taxon>
        <taxon>Penicillium</taxon>
    </lineage>
</organism>
<evidence type="ECO:0000256" key="2">
    <source>
        <dbReference type="SAM" id="MobiDB-lite"/>
    </source>
</evidence>
<keyword evidence="4" id="KW-1185">Reference proteome</keyword>
<feature type="region of interest" description="Disordered" evidence="2">
    <location>
        <begin position="41"/>
        <end position="90"/>
    </location>
</feature>
<reference evidence="3" key="1">
    <citation type="journal article" date="2023" name="IMA Fungus">
        <title>Comparative genomic study of the Penicillium genus elucidates a diverse pangenome and 15 lateral gene transfer events.</title>
        <authorList>
            <person name="Petersen C."/>
            <person name="Sorensen T."/>
            <person name="Nielsen M.R."/>
            <person name="Sondergaard T.E."/>
            <person name="Sorensen J.L."/>
            <person name="Fitzpatrick D.A."/>
            <person name="Frisvad J.C."/>
            <person name="Nielsen K.L."/>
        </authorList>
    </citation>
    <scope>NUCLEOTIDE SEQUENCE</scope>
    <source>
        <strain evidence="3">IBT 17514</strain>
    </source>
</reference>
<evidence type="ECO:0000256" key="1">
    <source>
        <dbReference type="PROSITE-ProRule" id="PRU00708"/>
    </source>
</evidence>
<gene>
    <name evidence="3" type="ORF">N7493_005546</name>
</gene>
<protein>
    <recommendedName>
        <fullName evidence="5">Pentatricopeptide repeat protein</fullName>
    </recommendedName>
</protein>
<evidence type="ECO:0008006" key="5">
    <source>
        <dbReference type="Google" id="ProtNLM"/>
    </source>
</evidence>
<evidence type="ECO:0000313" key="3">
    <source>
        <dbReference type="EMBL" id="KAJ5727726.1"/>
    </source>
</evidence>
<feature type="region of interest" description="Disordered" evidence="2">
    <location>
        <begin position="422"/>
        <end position="443"/>
    </location>
</feature>
<evidence type="ECO:0000313" key="4">
    <source>
        <dbReference type="Proteomes" id="UP001215712"/>
    </source>
</evidence>
<dbReference type="InterPro" id="IPR011990">
    <property type="entry name" value="TPR-like_helical_dom_sf"/>
</dbReference>